<dbReference type="EC" id="1.1.1.262" evidence="7"/>
<keyword evidence="7" id="KW-0460">Magnesium</keyword>
<feature type="binding site" evidence="7">
    <location>
        <position position="136"/>
    </location>
    <ligand>
        <name>substrate</name>
    </ligand>
</feature>
<comment type="similarity">
    <text evidence="7">Belongs to the PdxA family.</text>
</comment>
<dbReference type="AlphaFoldDB" id="A0A844Y709"/>
<keyword evidence="5 7" id="KW-0520">NAD</keyword>
<evidence type="ECO:0000256" key="1">
    <source>
        <dbReference type="ARBA" id="ARBA00022490"/>
    </source>
</evidence>
<feature type="binding site" evidence="7">
    <location>
        <position position="212"/>
    </location>
    <ligand>
        <name>a divalent metal cation</name>
        <dbReference type="ChEBI" id="CHEBI:60240"/>
        <note>ligand shared between dimeric partners</note>
    </ligand>
</feature>
<feature type="binding site" evidence="7">
    <location>
        <position position="267"/>
    </location>
    <ligand>
        <name>a divalent metal cation</name>
        <dbReference type="ChEBI" id="CHEBI:60240"/>
        <note>ligand shared between dimeric partners</note>
    </ligand>
</feature>
<comment type="caution">
    <text evidence="8">The sequence shown here is derived from an EMBL/GenBank/DDBJ whole genome shotgun (WGS) entry which is preliminary data.</text>
</comment>
<evidence type="ECO:0000313" key="9">
    <source>
        <dbReference type="Proteomes" id="UP000430272"/>
    </source>
</evidence>
<comment type="pathway">
    <text evidence="7">Cofactor biosynthesis; pyridoxine 5'-phosphate biosynthesis; pyridoxine 5'-phosphate from D-erythrose 4-phosphate: step 4/5.</text>
</comment>
<comment type="function">
    <text evidence="7">Catalyzes the NAD(P)-dependent oxidation of 4-(phosphooxy)-L-threonine (HTP) into 2-amino-3-oxo-4-(phosphooxy)butyric acid which spontaneously decarboxylates to form 3-amino-2-oxopropyl phosphate (AHAP).</text>
</comment>
<comment type="subunit">
    <text evidence="7">Homodimer.</text>
</comment>
<dbReference type="RefSeq" id="WP_160659759.1">
    <property type="nucleotide sequence ID" value="NZ_BAABDV010000001.1"/>
</dbReference>
<comment type="cofactor">
    <cofactor evidence="7">
        <name>Zn(2+)</name>
        <dbReference type="ChEBI" id="CHEBI:29105"/>
    </cofactor>
    <cofactor evidence="7">
        <name>Mg(2+)</name>
        <dbReference type="ChEBI" id="CHEBI:18420"/>
    </cofactor>
    <cofactor evidence="7">
        <name>Co(2+)</name>
        <dbReference type="ChEBI" id="CHEBI:48828"/>
    </cofactor>
    <text evidence="7">Binds 1 divalent metal cation per subunit. Can use ions such as Zn(2+), Mg(2+) or Co(2+).</text>
</comment>
<evidence type="ECO:0000256" key="6">
    <source>
        <dbReference type="ARBA" id="ARBA00023096"/>
    </source>
</evidence>
<dbReference type="GO" id="GO:0050897">
    <property type="term" value="F:cobalt ion binding"/>
    <property type="evidence" value="ECO:0007669"/>
    <property type="project" value="UniProtKB-UniRule"/>
</dbReference>
<dbReference type="UniPathway" id="UPA00244">
    <property type="reaction ID" value="UER00312"/>
</dbReference>
<accession>A0A844Y709</accession>
<comment type="caution">
    <text evidence="7">Lacks conserved residue(s) required for the propagation of feature annotation.</text>
</comment>
<dbReference type="OrthoDB" id="9801783at2"/>
<dbReference type="GO" id="GO:0008270">
    <property type="term" value="F:zinc ion binding"/>
    <property type="evidence" value="ECO:0007669"/>
    <property type="project" value="UniProtKB-UniRule"/>
</dbReference>
<name>A0A844Y709_9SPHN</name>
<evidence type="ECO:0000256" key="3">
    <source>
        <dbReference type="ARBA" id="ARBA00022857"/>
    </source>
</evidence>
<dbReference type="NCBIfam" id="TIGR00557">
    <property type="entry name" value="pdxA"/>
    <property type="match status" value="1"/>
</dbReference>
<keyword evidence="9" id="KW-1185">Reference proteome</keyword>
<keyword evidence="4 7" id="KW-0560">Oxidoreductase</keyword>
<dbReference type="Gene3D" id="3.40.718.10">
    <property type="entry name" value="Isopropylmalate Dehydrogenase"/>
    <property type="match status" value="1"/>
</dbReference>
<dbReference type="GO" id="GO:0042823">
    <property type="term" value="P:pyridoxal phosphate biosynthetic process"/>
    <property type="evidence" value="ECO:0007669"/>
    <property type="project" value="UniProtKB-UniRule"/>
</dbReference>
<evidence type="ECO:0000256" key="5">
    <source>
        <dbReference type="ARBA" id="ARBA00023027"/>
    </source>
</evidence>
<dbReference type="SUPFAM" id="SSF53659">
    <property type="entry name" value="Isocitrate/Isopropylmalate dehydrogenase-like"/>
    <property type="match status" value="1"/>
</dbReference>
<evidence type="ECO:0000256" key="2">
    <source>
        <dbReference type="ARBA" id="ARBA00022723"/>
    </source>
</evidence>
<dbReference type="GO" id="GO:0000287">
    <property type="term" value="F:magnesium ion binding"/>
    <property type="evidence" value="ECO:0007669"/>
    <property type="project" value="UniProtKB-UniRule"/>
</dbReference>
<dbReference type="GO" id="GO:0051287">
    <property type="term" value="F:NAD binding"/>
    <property type="evidence" value="ECO:0007669"/>
    <property type="project" value="InterPro"/>
</dbReference>
<dbReference type="InterPro" id="IPR005255">
    <property type="entry name" value="PdxA_fam"/>
</dbReference>
<feature type="binding site" evidence="7">
    <location>
        <position position="275"/>
    </location>
    <ligand>
        <name>substrate</name>
    </ligand>
</feature>
<gene>
    <name evidence="7 8" type="primary">pdxA</name>
    <name evidence="8" type="ORF">GRI47_02255</name>
</gene>
<proteinExistence type="inferred from homology"/>
<keyword evidence="7" id="KW-0170">Cobalt</keyword>
<comment type="miscellaneous">
    <text evidence="7">The active site is located at the dimer interface.</text>
</comment>
<keyword evidence="2 7" id="KW-0479">Metal-binding</keyword>
<feature type="binding site" evidence="7">
    <location>
        <position position="167"/>
    </location>
    <ligand>
        <name>a divalent metal cation</name>
        <dbReference type="ChEBI" id="CHEBI:60240"/>
        <note>ligand shared between dimeric partners</note>
    </ligand>
</feature>
<dbReference type="Pfam" id="PF04166">
    <property type="entry name" value="PdxA"/>
    <property type="match status" value="1"/>
</dbReference>
<comment type="subcellular location">
    <subcellularLocation>
        <location evidence="7">Cytoplasm</location>
    </subcellularLocation>
</comment>
<dbReference type="EMBL" id="WTYD01000001">
    <property type="protein sequence ID" value="MXO52828.1"/>
    <property type="molecule type" value="Genomic_DNA"/>
</dbReference>
<comment type="catalytic activity">
    <reaction evidence="7">
        <text>4-(phosphooxy)-L-threonine + NAD(+) = 3-amino-2-oxopropyl phosphate + CO2 + NADH</text>
        <dbReference type="Rhea" id="RHEA:32275"/>
        <dbReference type="ChEBI" id="CHEBI:16526"/>
        <dbReference type="ChEBI" id="CHEBI:57279"/>
        <dbReference type="ChEBI" id="CHEBI:57540"/>
        <dbReference type="ChEBI" id="CHEBI:57945"/>
        <dbReference type="ChEBI" id="CHEBI:58452"/>
        <dbReference type="EC" id="1.1.1.262"/>
    </reaction>
</comment>
<protein>
    <recommendedName>
        <fullName evidence="7">4-hydroxythreonine-4-phosphate dehydrogenase</fullName>
        <ecNumber evidence="7">1.1.1.262</ecNumber>
    </recommendedName>
    <alternativeName>
        <fullName evidence="7">4-(phosphohydroxy)-L-threonine dehydrogenase</fullName>
    </alternativeName>
</protein>
<reference evidence="8 9" key="1">
    <citation type="submission" date="2019-12" db="EMBL/GenBank/DDBJ databases">
        <title>Genomic-based taxomic classification of the family Erythrobacteraceae.</title>
        <authorList>
            <person name="Xu L."/>
        </authorList>
    </citation>
    <scope>NUCLEOTIDE SEQUENCE [LARGE SCALE GENOMIC DNA]</scope>
    <source>
        <strain evidence="8 9">JCM 17468</strain>
    </source>
</reference>
<dbReference type="PANTHER" id="PTHR30004:SF6">
    <property type="entry name" value="D-THREONATE 4-PHOSPHATE DEHYDROGENASE"/>
    <property type="match status" value="1"/>
</dbReference>
<feature type="binding site" evidence="7">
    <location>
        <position position="293"/>
    </location>
    <ligand>
        <name>substrate</name>
    </ligand>
</feature>
<dbReference type="InterPro" id="IPR037510">
    <property type="entry name" value="PdxA"/>
</dbReference>
<sequence length="332" mass="34359">MRPLAVSLGDPAGIGPEIIVESWARRHDSGLAPFFVTGGPGILEQLAIARGIACPIVRIDDPAEAVRRFDDGLPVLGQDDAPYRPGTPDDAGAALALGSLAEAVRMALLGKASGVVTAPVAKAQLARVGFEFPGQTEFLAAACGLGPDEVVMMLAGPSLRAVPVTVHCALADVPRLIDTKTIAAKARIVASALSRDFGIEAPRIAVCGLNPHAGEGGKFGHEERDIIAPAIDILRSEGIAVTGPHPADALFTPRARQTYDAALAMYHDQALVPLKALDFDEGVNVTLGLPIVRTSPDHGTAFDIAGKGLADPGAMMAALRMASAMAERRALS</sequence>
<evidence type="ECO:0000313" key="8">
    <source>
        <dbReference type="EMBL" id="MXO52828.1"/>
    </source>
</evidence>
<keyword evidence="6 7" id="KW-0664">Pyridoxine biosynthesis</keyword>
<dbReference type="GO" id="GO:0005737">
    <property type="term" value="C:cytoplasm"/>
    <property type="evidence" value="ECO:0007669"/>
    <property type="project" value="UniProtKB-SubCell"/>
</dbReference>
<evidence type="ECO:0000256" key="7">
    <source>
        <dbReference type="HAMAP-Rule" id="MF_00536"/>
    </source>
</evidence>
<keyword evidence="1 7" id="KW-0963">Cytoplasm</keyword>
<feature type="binding site" evidence="7">
    <location>
        <position position="284"/>
    </location>
    <ligand>
        <name>substrate</name>
    </ligand>
</feature>
<keyword evidence="7" id="KW-0862">Zinc</keyword>
<dbReference type="GO" id="GO:0050570">
    <property type="term" value="F:4-hydroxythreonine-4-phosphate dehydrogenase activity"/>
    <property type="evidence" value="ECO:0007669"/>
    <property type="project" value="UniProtKB-UniRule"/>
</dbReference>
<organism evidence="8 9">
    <name type="scientific">Qipengyuania pelagi</name>
    <dbReference type="NCBI Taxonomy" id="994320"/>
    <lineage>
        <taxon>Bacteria</taxon>
        <taxon>Pseudomonadati</taxon>
        <taxon>Pseudomonadota</taxon>
        <taxon>Alphaproteobacteria</taxon>
        <taxon>Sphingomonadales</taxon>
        <taxon>Erythrobacteraceae</taxon>
        <taxon>Qipengyuania</taxon>
    </lineage>
</organism>
<keyword evidence="3 7" id="KW-0521">NADP</keyword>
<evidence type="ECO:0000256" key="4">
    <source>
        <dbReference type="ARBA" id="ARBA00023002"/>
    </source>
</evidence>
<dbReference type="NCBIfam" id="NF003699">
    <property type="entry name" value="PRK05312.1"/>
    <property type="match status" value="1"/>
</dbReference>
<dbReference type="Proteomes" id="UP000430272">
    <property type="component" value="Unassembled WGS sequence"/>
</dbReference>
<dbReference type="GO" id="GO:0008615">
    <property type="term" value="P:pyridoxine biosynthetic process"/>
    <property type="evidence" value="ECO:0007669"/>
    <property type="project" value="UniProtKB-UniRule"/>
</dbReference>
<dbReference type="PANTHER" id="PTHR30004">
    <property type="entry name" value="4-HYDROXYTHREONINE-4-PHOSPHATE DEHYDROGENASE"/>
    <property type="match status" value="1"/>
</dbReference>
<dbReference type="HAMAP" id="MF_00536">
    <property type="entry name" value="PdxA"/>
    <property type="match status" value="1"/>
</dbReference>